<dbReference type="Pfam" id="PF07985">
    <property type="entry name" value="SRR1"/>
    <property type="match status" value="1"/>
</dbReference>
<protein>
    <recommendedName>
        <fullName evidence="2">SRR1-like domain-containing protein</fullName>
    </recommendedName>
</protein>
<dbReference type="GO" id="GO:0005634">
    <property type="term" value="C:nucleus"/>
    <property type="evidence" value="ECO:0007669"/>
    <property type="project" value="TreeGrafter"/>
</dbReference>
<evidence type="ECO:0000313" key="4">
    <source>
        <dbReference type="Proteomes" id="UP000770717"/>
    </source>
</evidence>
<dbReference type="PANTHER" id="PTHR28626:SF3">
    <property type="entry name" value="SRR1-LIKE PROTEIN"/>
    <property type="match status" value="1"/>
</dbReference>
<keyword evidence="4" id="KW-1185">Reference proteome</keyword>
<dbReference type="InterPro" id="IPR040044">
    <property type="entry name" value="SRR1L"/>
</dbReference>
<gene>
    <name evidence="3" type="ORF">GDO78_007086</name>
</gene>
<organism evidence="3 4">
    <name type="scientific">Eleutherodactylus coqui</name>
    <name type="common">Puerto Rican coqui</name>
    <dbReference type="NCBI Taxonomy" id="57060"/>
    <lineage>
        <taxon>Eukaryota</taxon>
        <taxon>Metazoa</taxon>
        <taxon>Chordata</taxon>
        <taxon>Craniata</taxon>
        <taxon>Vertebrata</taxon>
        <taxon>Euteleostomi</taxon>
        <taxon>Amphibia</taxon>
        <taxon>Batrachia</taxon>
        <taxon>Anura</taxon>
        <taxon>Neobatrachia</taxon>
        <taxon>Hyloidea</taxon>
        <taxon>Eleutherodactylidae</taxon>
        <taxon>Eleutherodactylinae</taxon>
        <taxon>Eleutherodactylus</taxon>
        <taxon>Eleutherodactylus</taxon>
    </lineage>
</organism>
<evidence type="ECO:0000256" key="1">
    <source>
        <dbReference type="ARBA" id="ARBA00009856"/>
    </source>
</evidence>
<dbReference type="EMBL" id="WNTK01000003">
    <property type="protein sequence ID" value="KAG9487025.1"/>
    <property type="molecule type" value="Genomic_DNA"/>
</dbReference>
<comment type="similarity">
    <text evidence="1">Belongs to the SRR1 family.</text>
</comment>
<proteinExistence type="inferred from homology"/>
<dbReference type="Proteomes" id="UP000770717">
    <property type="component" value="Unassembled WGS sequence"/>
</dbReference>
<dbReference type="AlphaFoldDB" id="A0A8J6KCV7"/>
<feature type="domain" description="SRR1-like" evidence="2">
    <location>
        <begin position="17"/>
        <end position="80"/>
    </location>
</feature>
<sequence length="85" mass="9520">MNVDGSNATCISFQHCDCVCYGLGNFTSCLTSRHQMAFLLLFLERFKIPRHQCYVFDPVFSPLELAVLKELGLTVVLENEVSSAT</sequence>
<comment type="caution">
    <text evidence="3">The sequence shown here is derived from an EMBL/GenBank/DDBJ whole genome shotgun (WGS) entry which is preliminary data.</text>
</comment>
<dbReference type="OrthoDB" id="551431at2759"/>
<name>A0A8J6KCV7_ELECQ</name>
<dbReference type="InterPro" id="IPR012942">
    <property type="entry name" value="SRR1-like"/>
</dbReference>
<dbReference type="PANTHER" id="PTHR28626">
    <property type="entry name" value="SRR1-LIKE PROTEIN"/>
    <property type="match status" value="1"/>
</dbReference>
<dbReference type="GO" id="GO:0005737">
    <property type="term" value="C:cytoplasm"/>
    <property type="evidence" value="ECO:0007669"/>
    <property type="project" value="TreeGrafter"/>
</dbReference>
<reference evidence="3" key="1">
    <citation type="thesis" date="2020" institute="ProQuest LLC" country="789 East Eisenhower Parkway, Ann Arbor, MI, USA">
        <title>Comparative Genomics and Chromosome Evolution.</title>
        <authorList>
            <person name="Mudd A.B."/>
        </authorList>
    </citation>
    <scope>NUCLEOTIDE SEQUENCE</scope>
    <source>
        <strain evidence="3">HN-11 Male</strain>
        <tissue evidence="3">Kidney and liver</tissue>
    </source>
</reference>
<evidence type="ECO:0000313" key="3">
    <source>
        <dbReference type="EMBL" id="KAG9487025.1"/>
    </source>
</evidence>
<accession>A0A8J6KCV7</accession>
<evidence type="ECO:0000259" key="2">
    <source>
        <dbReference type="Pfam" id="PF07985"/>
    </source>
</evidence>